<dbReference type="InterPro" id="IPR037401">
    <property type="entry name" value="SnoaL-like"/>
</dbReference>
<dbReference type="Gene3D" id="3.30.420.40">
    <property type="match status" value="2"/>
</dbReference>
<dbReference type="Gene3D" id="3.10.450.50">
    <property type="match status" value="1"/>
</dbReference>
<proteinExistence type="inferred from homology"/>
<dbReference type="Pfam" id="PF12680">
    <property type="entry name" value="SnoaL_2"/>
    <property type="match status" value="1"/>
</dbReference>
<reference evidence="3 4" key="1">
    <citation type="submission" date="2021-04" db="EMBL/GenBank/DDBJ databases">
        <title>Paenibacillus sp. DLE-14 whole genome sequence.</title>
        <authorList>
            <person name="Ham Y.J."/>
        </authorList>
    </citation>
    <scope>NUCLEOTIDE SEQUENCE [LARGE SCALE GENOMIC DNA]</scope>
    <source>
        <strain evidence="3 4">DLE-14</strain>
    </source>
</reference>
<dbReference type="PANTHER" id="PTHR18964:SF149">
    <property type="entry name" value="BIFUNCTIONAL UDP-N-ACETYLGLUCOSAMINE 2-EPIMERASE_N-ACETYLMANNOSAMINE KINASE"/>
    <property type="match status" value="1"/>
</dbReference>
<dbReference type="Pfam" id="PF00480">
    <property type="entry name" value="ROK"/>
    <property type="match status" value="1"/>
</dbReference>
<gene>
    <name evidence="3" type="ORF">I8J30_09365</name>
</gene>
<organism evidence="3 4">
    <name type="scientific">Paenibacillus lignilyticus</name>
    <dbReference type="NCBI Taxonomy" id="1172615"/>
    <lineage>
        <taxon>Bacteria</taxon>
        <taxon>Bacillati</taxon>
        <taxon>Bacillota</taxon>
        <taxon>Bacilli</taxon>
        <taxon>Bacillales</taxon>
        <taxon>Paenibacillaceae</taxon>
        <taxon>Paenibacillus</taxon>
    </lineage>
</organism>
<evidence type="ECO:0000259" key="2">
    <source>
        <dbReference type="Pfam" id="PF12680"/>
    </source>
</evidence>
<dbReference type="SUPFAM" id="SSF53067">
    <property type="entry name" value="Actin-like ATPase domain"/>
    <property type="match status" value="1"/>
</dbReference>
<comment type="similarity">
    <text evidence="1">Belongs to the ROK (NagC/XylR) family.</text>
</comment>
<dbReference type="SUPFAM" id="SSF54427">
    <property type="entry name" value="NTF2-like"/>
    <property type="match status" value="1"/>
</dbReference>
<evidence type="ECO:0000313" key="4">
    <source>
        <dbReference type="Proteomes" id="UP000673394"/>
    </source>
</evidence>
<evidence type="ECO:0000313" key="3">
    <source>
        <dbReference type="EMBL" id="MBP3962907.1"/>
    </source>
</evidence>
<dbReference type="Proteomes" id="UP000673394">
    <property type="component" value="Unassembled WGS sequence"/>
</dbReference>
<protein>
    <submittedName>
        <fullName evidence="3">ROK family protein</fullName>
    </submittedName>
</protein>
<evidence type="ECO:0000256" key="1">
    <source>
        <dbReference type="ARBA" id="ARBA00006479"/>
    </source>
</evidence>
<feature type="domain" description="SnoaL-like" evidence="2">
    <location>
        <begin position="333"/>
        <end position="426"/>
    </location>
</feature>
<name>A0ABS5CB46_9BACL</name>
<dbReference type="EMBL" id="JAGKSP010000002">
    <property type="protein sequence ID" value="MBP3962907.1"/>
    <property type="molecule type" value="Genomic_DNA"/>
</dbReference>
<dbReference type="InterPro" id="IPR032710">
    <property type="entry name" value="NTF2-like_dom_sf"/>
</dbReference>
<comment type="caution">
    <text evidence="3">The sequence shown here is derived from an EMBL/GenBank/DDBJ whole genome shotgun (WGS) entry which is preliminary data.</text>
</comment>
<keyword evidence="4" id="KW-1185">Reference proteome</keyword>
<accession>A0ABS5CB46</accession>
<dbReference type="InterPro" id="IPR043129">
    <property type="entry name" value="ATPase_NBD"/>
</dbReference>
<dbReference type="InterPro" id="IPR000600">
    <property type="entry name" value="ROK"/>
</dbReference>
<sequence length="445" mass="48380">MNPGVILAFDVGGTQIKAAVMRDGSIIEQTIGQYEAKSNLGADAILAHFVAIVQDMLKRGGLDEVEEPISGFGLAFPGPFDYENGICLIRGLGKFESLYGLSVGQLLEDKLRANEGLRRRLAPRFRIAFENDAALFGLGETAGSRSGHGEPGRERAVCLTIGTGLGSCFLENGRLVKHRADVPANGWLYQTPYRGGIADAYISKSGVLRLAKELGVLPDTEGGSDVRELAEAALRGNKPEIGLFEAFGARMAVILSPALRQFDPDVIVLGGQISKSGSLFIEAFQSGLAAQQLKAQVRISRDTFASTFRGIYEFVKGMIALNTELLKEKAVTFLSLVASGKVREAYERYVGPDFRHHNSYFRGDAESLMLAMEENAALNPHKTLEVKRAIEEGDCVMVHSHVKQKPEDLGAAVVHIFRFANGRIIELWDLGQAVPEHSINENGMF</sequence>
<dbReference type="PANTHER" id="PTHR18964">
    <property type="entry name" value="ROK (REPRESSOR, ORF, KINASE) FAMILY"/>
    <property type="match status" value="1"/>
</dbReference>